<dbReference type="Proteomes" id="UP000438182">
    <property type="component" value="Unassembled WGS sequence"/>
</dbReference>
<dbReference type="PANTHER" id="PTHR30055:SF151">
    <property type="entry name" value="TRANSCRIPTIONAL REGULATORY PROTEIN"/>
    <property type="match status" value="1"/>
</dbReference>
<dbReference type="PROSITE" id="PS50977">
    <property type="entry name" value="HTH_TETR_2"/>
    <property type="match status" value="1"/>
</dbReference>
<protein>
    <submittedName>
        <fullName evidence="7">TetR family transcriptional regulator</fullName>
    </submittedName>
</protein>
<proteinExistence type="predicted"/>
<dbReference type="Gene3D" id="1.10.10.60">
    <property type="entry name" value="Homeodomain-like"/>
    <property type="match status" value="1"/>
</dbReference>
<dbReference type="PANTHER" id="PTHR30055">
    <property type="entry name" value="HTH-TYPE TRANSCRIPTIONAL REGULATOR RUTR"/>
    <property type="match status" value="1"/>
</dbReference>
<keyword evidence="2 4" id="KW-0238">DNA-binding</keyword>
<comment type="caution">
    <text evidence="7">The sequence shown here is derived from an EMBL/GenBank/DDBJ whole genome shotgun (WGS) entry which is preliminary data.</text>
</comment>
<dbReference type="AlphaFoldDB" id="A0A6I4P6M0"/>
<dbReference type="InterPro" id="IPR050109">
    <property type="entry name" value="HTH-type_TetR-like_transc_reg"/>
</dbReference>
<evidence type="ECO:0000313" key="7">
    <source>
        <dbReference type="EMBL" id="MWB99297.1"/>
    </source>
</evidence>
<dbReference type="Pfam" id="PF00440">
    <property type="entry name" value="TetR_N"/>
    <property type="match status" value="1"/>
</dbReference>
<dbReference type="PRINTS" id="PR00455">
    <property type="entry name" value="HTHTETR"/>
</dbReference>
<feature type="DNA-binding region" description="H-T-H motif" evidence="4">
    <location>
        <begin position="57"/>
        <end position="76"/>
    </location>
</feature>
<dbReference type="SUPFAM" id="SSF46689">
    <property type="entry name" value="Homeodomain-like"/>
    <property type="match status" value="1"/>
</dbReference>
<evidence type="ECO:0000256" key="2">
    <source>
        <dbReference type="ARBA" id="ARBA00023125"/>
    </source>
</evidence>
<dbReference type="Gene3D" id="1.10.357.10">
    <property type="entry name" value="Tetracycline Repressor, domain 2"/>
    <property type="match status" value="1"/>
</dbReference>
<keyword evidence="8" id="KW-1185">Reference proteome</keyword>
<dbReference type="InterPro" id="IPR036271">
    <property type="entry name" value="Tet_transcr_reg_TetR-rel_C_sf"/>
</dbReference>
<dbReference type="GO" id="GO:0045892">
    <property type="term" value="P:negative regulation of DNA-templated transcription"/>
    <property type="evidence" value="ECO:0007669"/>
    <property type="project" value="InterPro"/>
</dbReference>
<dbReference type="RefSeq" id="WP_160425414.1">
    <property type="nucleotide sequence ID" value="NZ_WSTA01000054.1"/>
</dbReference>
<evidence type="ECO:0000256" key="5">
    <source>
        <dbReference type="SAM" id="MobiDB-lite"/>
    </source>
</evidence>
<organism evidence="7 8">
    <name type="scientific">Agromyces seonyuensis</name>
    <dbReference type="NCBI Taxonomy" id="2662446"/>
    <lineage>
        <taxon>Bacteria</taxon>
        <taxon>Bacillati</taxon>
        <taxon>Actinomycetota</taxon>
        <taxon>Actinomycetes</taxon>
        <taxon>Micrococcales</taxon>
        <taxon>Microbacteriaceae</taxon>
        <taxon>Agromyces</taxon>
    </lineage>
</organism>
<evidence type="ECO:0000259" key="6">
    <source>
        <dbReference type="PROSITE" id="PS50977"/>
    </source>
</evidence>
<feature type="compositionally biased region" description="Basic and acidic residues" evidence="5">
    <location>
        <begin position="269"/>
        <end position="344"/>
    </location>
</feature>
<evidence type="ECO:0000313" key="8">
    <source>
        <dbReference type="Proteomes" id="UP000438182"/>
    </source>
</evidence>
<evidence type="ECO:0000256" key="3">
    <source>
        <dbReference type="ARBA" id="ARBA00023163"/>
    </source>
</evidence>
<accession>A0A6I4P6M0</accession>
<keyword evidence="3" id="KW-0804">Transcription</keyword>
<reference evidence="7 8" key="1">
    <citation type="submission" date="2019-12" db="EMBL/GenBank/DDBJ databases">
        <authorList>
            <person name="Kim Y.S."/>
        </authorList>
    </citation>
    <scope>NUCLEOTIDE SEQUENCE [LARGE SCALE GENOMIC DNA]</scope>
    <source>
        <strain evidence="7 8">MMS17-SY077</strain>
    </source>
</reference>
<evidence type="ECO:0000256" key="4">
    <source>
        <dbReference type="PROSITE-ProRule" id="PRU00335"/>
    </source>
</evidence>
<dbReference type="InterPro" id="IPR001647">
    <property type="entry name" value="HTH_TetR"/>
</dbReference>
<feature type="compositionally biased region" description="Basic and acidic residues" evidence="5">
    <location>
        <begin position="250"/>
        <end position="260"/>
    </location>
</feature>
<feature type="region of interest" description="Disordered" evidence="5">
    <location>
        <begin position="250"/>
        <end position="344"/>
    </location>
</feature>
<dbReference type="GO" id="GO:0003700">
    <property type="term" value="F:DNA-binding transcription factor activity"/>
    <property type="evidence" value="ECO:0007669"/>
    <property type="project" value="TreeGrafter"/>
</dbReference>
<dbReference type="InterPro" id="IPR009057">
    <property type="entry name" value="Homeodomain-like_sf"/>
</dbReference>
<gene>
    <name evidence="7" type="ORF">GB864_12155</name>
</gene>
<name>A0A6I4P6M0_9MICO</name>
<dbReference type="GO" id="GO:0000976">
    <property type="term" value="F:transcription cis-regulatory region binding"/>
    <property type="evidence" value="ECO:0007669"/>
    <property type="project" value="TreeGrafter"/>
</dbReference>
<dbReference type="EMBL" id="WSTA01000054">
    <property type="protein sequence ID" value="MWB99297.1"/>
    <property type="molecule type" value="Genomic_DNA"/>
</dbReference>
<keyword evidence="1" id="KW-0805">Transcription regulation</keyword>
<sequence>MSDGTESEPEPELPRAVALAWGIAANPQRGPKRELSIERIVDAAIEIADAEGLGAVSMSRVAAALGFTPMSLYRYVTSKDDLLLLMQEAASEVPIPEAADDADWRSGLARWARSARAGYHEHPWLSDLPIQGVPITPNNLAMVDWFLREVREVPLDPGEKMGALLLLANYSRAYARQERDLAAADPGDVDGANFLAGLVPFITPERFPDFAPFFLAGGYVGDGTEDADVDFEFGLARILDGLARPIEERGGGATAAHDEPEPLDPDSEPLPRDPAVREANRGRRDAERTVREAQKALKEARKRERDEIKLARQRAAEAERKAAERTSREAERAARDAERAARRR</sequence>
<dbReference type="Pfam" id="PF02909">
    <property type="entry name" value="TetR_C_1"/>
    <property type="match status" value="1"/>
</dbReference>
<dbReference type="InterPro" id="IPR004111">
    <property type="entry name" value="Repressor_TetR_C"/>
</dbReference>
<feature type="domain" description="HTH tetR-type" evidence="6">
    <location>
        <begin position="34"/>
        <end position="94"/>
    </location>
</feature>
<dbReference type="SUPFAM" id="SSF48498">
    <property type="entry name" value="Tetracyclin repressor-like, C-terminal domain"/>
    <property type="match status" value="1"/>
</dbReference>
<evidence type="ECO:0000256" key="1">
    <source>
        <dbReference type="ARBA" id="ARBA00023015"/>
    </source>
</evidence>